<protein>
    <submittedName>
        <fullName evidence="2">G_PROTEIN_RECEP_F1_2 domain-containing protein</fullName>
    </submittedName>
</protein>
<feature type="transmembrane region" description="Helical" evidence="1">
    <location>
        <begin position="70"/>
        <end position="88"/>
    </location>
</feature>
<evidence type="ECO:0000313" key="2">
    <source>
        <dbReference type="EMBL" id="GIX88192.1"/>
    </source>
</evidence>
<reference evidence="2 3" key="1">
    <citation type="submission" date="2021-06" db="EMBL/GenBank/DDBJ databases">
        <title>Caerostris extrusa draft genome.</title>
        <authorList>
            <person name="Kono N."/>
            <person name="Arakawa K."/>
        </authorList>
    </citation>
    <scope>NUCLEOTIDE SEQUENCE [LARGE SCALE GENOMIC DNA]</scope>
</reference>
<organism evidence="2 3">
    <name type="scientific">Caerostris extrusa</name>
    <name type="common">Bark spider</name>
    <name type="synonym">Caerostris bankana</name>
    <dbReference type="NCBI Taxonomy" id="172846"/>
    <lineage>
        <taxon>Eukaryota</taxon>
        <taxon>Metazoa</taxon>
        <taxon>Ecdysozoa</taxon>
        <taxon>Arthropoda</taxon>
        <taxon>Chelicerata</taxon>
        <taxon>Arachnida</taxon>
        <taxon>Araneae</taxon>
        <taxon>Araneomorphae</taxon>
        <taxon>Entelegynae</taxon>
        <taxon>Araneoidea</taxon>
        <taxon>Araneidae</taxon>
        <taxon>Caerostris</taxon>
    </lineage>
</organism>
<accession>A0AAV4NTK9</accession>
<dbReference type="EMBL" id="BPLR01003743">
    <property type="protein sequence ID" value="GIX88192.1"/>
    <property type="molecule type" value="Genomic_DNA"/>
</dbReference>
<gene>
    <name evidence="2" type="primary">AVEN_142947_1</name>
    <name evidence="2" type="ORF">CEXT_629941</name>
</gene>
<keyword evidence="3" id="KW-1185">Reference proteome</keyword>
<evidence type="ECO:0000313" key="3">
    <source>
        <dbReference type="Proteomes" id="UP001054945"/>
    </source>
</evidence>
<keyword evidence="1" id="KW-1133">Transmembrane helix</keyword>
<name>A0AAV4NTK9_CAEEX</name>
<keyword evidence="1" id="KW-0812">Transmembrane</keyword>
<dbReference type="SUPFAM" id="SSF81321">
    <property type="entry name" value="Family A G protein-coupled receptor-like"/>
    <property type="match status" value="1"/>
</dbReference>
<evidence type="ECO:0000256" key="1">
    <source>
        <dbReference type="SAM" id="Phobius"/>
    </source>
</evidence>
<keyword evidence="1" id="KW-0472">Membrane</keyword>
<sequence length="123" mass="14152">MSVMYIHMFVVVKRHQHGVLQLQTGRQLHKSVKAVITTLLILGTYVVGWMPAVLFFALTCLDCPIPVIQIQLWVRVHVAIFINCMIVVKSFLTPLSMWQGCLRSRVLWRQCTGLGVVLYQMKR</sequence>
<dbReference type="Gene3D" id="1.20.1070.10">
    <property type="entry name" value="Rhodopsin 7-helix transmembrane proteins"/>
    <property type="match status" value="1"/>
</dbReference>
<comment type="caution">
    <text evidence="2">The sequence shown here is derived from an EMBL/GenBank/DDBJ whole genome shotgun (WGS) entry which is preliminary data.</text>
</comment>
<dbReference type="AlphaFoldDB" id="A0AAV4NTK9"/>
<proteinExistence type="predicted"/>
<feature type="transmembrane region" description="Helical" evidence="1">
    <location>
        <begin position="34"/>
        <end position="58"/>
    </location>
</feature>
<dbReference type="Proteomes" id="UP001054945">
    <property type="component" value="Unassembled WGS sequence"/>
</dbReference>